<dbReference type="AlphaFoldDB" id="A0A0A9D9T0"/>
<proteinExistence type="predicted"/>
<keyword evidence="1" id="KW-0472">Membrane</keyword>
<keyword evidence="1" id="KW-0812">Transmembrane</keyword>
<evidence type="ECO:0000256" key="1">
    <source>
        <dbReference type="SAM" id="Phobius"/>
    </source>
</evidence>
<reference evidence="2" key="2">
    <citation type="journal article" date="2015" name="Data Brief">
        <title>Shoot transcriptome of the giant reed, Arundo donax.</title>
        <authorList>
            <person name="Barrero R.A."/>
            <person name="Guerrero F.D."/>
            <person name="Moolhuijzen P."/>
            <person name="Goolsby J.A."/>
            <person name="Tidwell J."/>
            <person name="Bellgard S.E."/>
            <person name="Bellgard M.I."/>
        </authorList>
    </citation>
    <scope>NUCLEOTIDE SEQUENCE</scope>
    <source>
        <tissue evidence="2">Shoot tissue taken approximately 20 cm above the soil surface</tissue>
    </source>
</reference>
<protein>
    <submittedName>
        <fullName evidence="2">Uncharacterized protein</fullName>
    </submittedName>
</protein>
<reference evidence="2" key="1">
    <citation type="submission" date="2014-09" db="EMBL/GenBank/DDBJ databases">
        <authorList>
            <person name="Magalhaes I.L.F."/>
            <person name="Oliveira U."/>
            <person name="Santos F.R."/>
            <person name="Vidigal T.H.D.A."/>
            <person name="Brescovit A.D."/>
            <person name="Santos A.J."/>
        </authorList>
    </citation>
    <scope>NUCLEOTIDE SEQUENCE</scope>
    <source>
        <tissue evidence="2">Shoot tissue taken approximately 20 cm above the soil surface</tissue>
    </source>
</reference>
<organism evidence="2">
    <name type="scientific">Arundo donax</name>
    <name type="common">Giant reed</name>
    <name type="synonym">Donax arundinaceus</name>
    <dbReference type="NCBI Taxonomy" id="35708"/>
    <lineage>
        <taxon>Eukaryota</taxon>
        <taxon>Viridiplantae</taxon>
        <taxon>Streptophyta</taxon>
        <taxon>Embryophyta</taxon>
        <taxon>Tracheophyta</taxon>
        <taxon>Spermatophyta</taxon>
        <taxon>Magnoliopsida</taxon>
        <taxon>Liliopsida</taxon>
        <taxon>Poales</taxon>
        <taxon>Poaceae</taxon>
        <taxon>PACMAD clade</taxon>
        <taxon>Arundinoideae</taxon>
        <taxon>Arundineae</taxon>
        <taxon>Arundo</taxon>
    </lineage>
</organism>
<sequence>MEANYVITLVATERILYPLRASRSTIPKIFGLRHSSRAFLIPLASSMLCIASLTTITIAFKICTWQA</sequence>
<keyword evidence="1" id="KW-1133">Transmembrane helix</keyword>
<feature type="transmembrane region" description="Helical" evidence="1">
    <location>
        <begin position="38"/>
        <end position="60"/>
    </location>
</feature>
<accession>A0A0A9D9T0</accession>
<name>A0A0A9D9T0_ARUDO</name>
<evidence type="ECO:0000313" key="2">
    <source>
        <dbReference type="EMBL" id="JAD85354.1"/>
    </source>
</evidence>
<dbReference type="EMBL" id="GBRH01212541">
    <property type="protein sequence ID" value="JAD85354.1"/>
    <property type="molecule type" value="Transcribed_RNA"/>
</dbReference>